<keyword evidence="1" id="KW-1133">Transmembrane helix</keyword>
<gene>
    <name evidence="2" type="ORF">SAMN05444920_102150</name>
</gene>
<evidence type="ECO:0000313" key="2">
    <source>
        <dbReference type="EMBL" id="SEG19309.1"/>
    </source>
</evidence>
<dbReference type="Proteomes" id="UP000236732">
    <property type="component" value="Unassembled WGS sequence"/>
</dbReference>
<name>A0A1H5Y5I3_9ACTN</name>
<keyword evidence="1" id="KW-0812">Transmembrane</keyword>
<reference evidence="2 3" key="1">
    <citation type="submission" date="2016-10" db="EMBL/GenBank/DDBJ databases">
        <authorList>
            <person name="de Groot N.N."/>
        </authorList>
    </citation>
    <scope>NUCLEOTIDE SEQUENCE [LARGE SCALE GENOMIC DNA]</scope>
    <source>
        <strain evidence="2 3">CGMCC 4.7037</strain>
    </source>
</reference>
<sequence>MPNVRTGPAGEGVGELRHLNVLEQPGPPLTLSRLIGTLPLFGLIARIAVVWRRTRRTAAGAGALPPLLN</sequence>
<keyword evidence="3" id="KW-1185">Reference proteome</keyword>
<proteinExistence type="predicted"/>
<feature type="transmembrane region" description="Helical" evidence="1">
    <location>
        <begin position="31"/>
        <end position="51"/>
    </location>
</feature>
<dbReference type="EMBL" id="FNVT01000002">
    <property type="protein sequence ID" value="SEG19309.1"/>
    <property type="molecule type" value="Genomic_DNA"/>
</dbReference>
<accession>A0A1H5Y5I3</accession>
<evidence type="ECO:0000256" key="1">
    <source>
        <dbReference type="SAM" id="Phobius"/>
    </source>
</evidence>
<evidence type="ECO:0000313" key="3">
    <source>
        <dbReference type="Proteomes" id="UP000236732"/>
    </source>
</evidence>
<organism evidence="2 3">
    <name type="scientific">Nonomuraea solani</name>
    <dbReference type="NCBI Taxonomy" id="1144553"/>
    <lineage>
        <taxon>Bacteria</taxon>
        <taxon>Bacillati</taxon>
        <taxon>Actinomycetota</taxon>
        <taxon>Actinomycetes</taxon>
        <taxon>Streptosporangiales</taxon>
        <taxon>Streptosporangiaceae</taxon>
        <taxon>Nonomuraea</taxon>
    </lineage>
</organism>
<protein>
    <submittedName>
        <fullName evidence="2">Uncharacterized protein</fullName>
    </submittedName>
</protein>
<dbReference type="AlphaFoldDB" id="A0A1H5Y5I3"/>
<keyword evidence="1" id="KW-0472">Membrane</keyword>